<reference evidence="1 2" key="1">
    <citation type="submission" date="2016-11" db="EMBL/GenBank/DDBJ databases">
        <authorList>
            <person name="Jaros S."/>
            <person name="Januszkiewicz K."/>
            <person name="Wedrychowicz H."/>
        </authorList>
    </citation>
    <scope>NUCLEOTIDE SEQUENCE [LARGE SCALE GENOMIC DNA]</scope>
    <source>
        <strain evidence="1 2">DSM 784</strain>
    </source>
</reference>
<protein>
    <submittedName>
        <fullName evidence="1">Uncharacterized protein</fullName>
    </submittedName>
</protein>
<proteinExistence type="predicted"/>
<evidence type="ECO:0000313" key="1">
    <source>
        <dbReference type="EMBL" id="SFW40721.1"/>
    </source>
</evidence>
<name>A0A1K1NZN4_9BACT</name>
<gene>
    <name evidence="1" type="ORF">SAMN05661012_01634</name>
</gene>
<dbReference type="STRING" id="1004.SAMN05661012_01634"/>
<organism evidence="1 2">
    <name type="scientific">Chitinophaga sancti</name>
    <dbReference type="NCBI Taxonomy" id="1004"/>
    <lineage>
        <taxon>Bacteria</taxon>
        <taxon>Pseudomonadati</taxon>
        <taxon>Bacteroidota</taxon>
        <taxon>Chitinophagia</taxon>
        <taxon>Chitinophagales</taxon>
        <taxon>Chitinophagaceae</taxon>
        <taxon>Chitinophaga</taxon>
    </lineage>
</organism>
<dbReference type="AlphaFoldDB" id="A0A1K1NZN4"/>
<dbReference type="Proteomes" id="UP000183788">
    <property type="component" value="Unassembled WGS sequence"/>
</dbReference>
<dbReference type="EMBL" id="FPIZ01000004">
    <property type="protein sequence ID" value="SFW40721.1"/>
    <property type="molecule type" value="Genomic_DNA"/>
</dbReference>
<accession>A0A1K1NZN4</accession>
<evidence type="ECO:0000313" key="2">
    <source>
        <dbReference type="Proteomes" id="UP000183788"/>
    </source>
</evidence>
<dbReference type="PROSITE" id="PS51257">
    <property type="entry name" value="PROKAR_LIPOPROTEIN"/>
    <property type="match status" value="1"/>
</dbReference>
<sequence length="140" mass="16147">MQLQYRDMKPVLLIFTVAAIFFSCNQSRNDNRDASAYDVVTGKSYILRNAQPVSSDSLTNIVLQRQEEMSRILERHGFKKHIARKDSILFRRTNGLEVMLELPTPEDAWQANAIIAFDPQKSPLFINLKKDSTQVINYIK</sequence>